<dbReference type="EMBL" id="BPVZ01002481">
    <property type="protein sequence ID" value="GKV53957.1"/>
    <property type="molecule type" value="Genomic_DNA"/>
</dbReference>
<sequence length="125" mass="14386">ATSQKKETEYLLGKVNLFRTGYHNVMYCVNQSATQPVGFKIDMKDDKRYSLQLIVGNASNTNISSVFSCFVSVNLRGDIRIPGRRSVYKIFRDYSEEEPKKKRLIGLSEDMENMQIGDEEDDFEV</sequence>
<keyword evidence="2" id="KW-1185">Reference proteome</keyword>
<evidence type="ECO:0000313" key="1">
    <source>
        <dbReference type="EMBL" id="GKV53957.1"/>
    </source>
</evidence>
<organism evidence="1 2">
    <name type="scientific">Rubroshorea leprosula</name>
    <dbReference type="NCBI Taxonomy" id="152421"/>
    <lineage>
        <taxon>Eukaryota</taxon>
        <taxon>Viridiplantae</taxon>
        <taxon>Streptophyta</taxon>
        <taxon>Embryophyta</taxon>
        <taxon>Tracheophyta</taxon>
        <taxon>Spermatophyta</taxon>
        <taxon>Magnoliopsida</taxon>
        <taxon>eudicotyledons</taxon>
        <taxon>Gunneridae</taxon>
        <taxon>Pentapetalae</taxon>
        <taxon>rosids</taxon>
        <taxon>malvids</taxon>
        <taxon>Malvales</taxon>
        <taxon>Dipterocarpaceae</taxon>
        <taxon>Rubroshorea</taxon>
    </lineage>
</organism>
<feature type="non-terminal residue" evidence="1">
    <location>
        <position position="1"/>
    </location>
</feature>
<reference evidence="1 2" key="1">
    <citation type="journal article" date="2021" name="Commun. Biol.">
        <title>The genome of Shorea leprosula (Dipterocarpaceae) highlights the ecological relevance of drought in aseasonal tropical rainforests.</title>
        <authorList>
            <person name="Ng K.K.S."/>
            <person name="Kobayashi M.J."/>
            <person name="Fawcett J.A."/>
            <person name="Hatakeyama M."/>
            <person name="Paape T."/>
            <person name="Ng C.H."/>
            <person name="Ang C.C."/>
            <person name="Tnah L.H."/>
            <person name="Lee C.T."/>
            <person name="Nishiyama T."/>
            <person name="Sese J."/>
            <person name="O'Brien M.J."/>
            <person name="Copetti D."/>
            <person name="Mohd Noor M.I."/>
            <person name="Ong R.C."/>
            <person name="Putra M."/>
            <person name="Sireger I.Z."/>
            <person name="Indrioko S."/>
            <person name="Kosugi Y."/>
            <person name="Izuno A."/>
            <person name="Isagi Y."/>
            <person name="Lee S.L."/>
            <person name="Shimizu K.K."/>
        </authorList>
    </citation>
    <scope>NUCLEOTIDE SEQUENCE [LARGE SCALE GENOMIC DNA]</scope>
    <source>
        <strain evidence="1">214</strain>
    </source>
</reference>
<accession>A0AAV5N010</accession>
<dbReference type="Proteomes" id="UP001054252">
    <property type="component" value="Unassembled WGS sequence"/>
</dbReference>
<protein>
    <submittedName>
        <fullName evidence="1">Uncharacterized protein</fullName>
    </submittedName>
</protein>
<comment type="caution">
    <text evidence="1">The sequence shown here is derived from an EMBL/GenBank/DDBJ whole genome shotgun (WGS) entry which is preliminary data.</text>
</comment>
<proteinExistence type="predicted"/>
<gene>
    <name evidence="1" type="ORF">SLEP1_g60468</name>
</gene>
<name>A0AAV5N010_9ROSI</name>
<dbReference type="AlphaFoldDB" id="A0AAV5N010"/>
<evidence type="ECO:0000313" key="2">
    <source>
        <dbReference type="Proteomes" id="UP001054252"/>
    </source>
</evidence>